<dbReference type="Proteomes" id="UP000812270">
    <property type="component" value="Unassembled WGS sequence"/>
</dbReference>
<keyword evidence="3" id="KW-0472">Membrane</keyword>
<dbReference type="Pfam" id="PF07980">
    <property type="entry name" value="SusD_RagB"/>
    <property type="match status" value="1"/>
</dbReference>
<feature type="domain" description="SusD-like N-terminal" evidence="6">
    <location>
        <begin position="44"/>
        <end position="239"/>
    </location>
</feature>
<gene>
    <name evidence="7" type="ORF">KTO63_08900</name>
</gene>
<dbReference type="CDD" id="cd08977">
    <property type="entry name" value="SusD"/>
    <property type="match status" value="1"/>
</dbReference>
<dbReference type="AlphaFoldDB" id="A0A9E2S6X8"/>
<dbReference type="InterPro" id="IPR012944">
    <property type="entry name" value="SusD_RagB_dom"/>
</dbReference>
<dbReference type="RefSeq" id="WP_217790906.1">
    <property type="nucleotide sequence ID" value="NZ_JAHSPG010000004.1"/>
</dbReference>
<evidence type="ECO:0000259" key="5">
    <source>
        <dbReference type="Pfam" id="PF07980"/>
    </source>
</evidence>
<evidence type="ECO:0000313" key="7">
    <source>
        <dbReference type="EMBL" id="MBV4357261.1"/>
    </source>
</evidence>
<sequence length="490" mass="54844">MKKYKISISSSIALVIIAASIFTGCSKVLDKQPVTQIVRPQDSTTISASEAEDQIAGIYTTFRGYDYGLEFNVLDRITNGDAISDNAYAGGDNTDNITLDLFTANSLNGNVARDWKDAYGIIGRINITVDQIARCVDPALTAARKNQMLGEARFLRAFAYFDLARLYGRVPLLLEPADTKTAETLLNSTIVPQSSTDSVYMAILSDLWFARSGVRPVNQGETKMTITIGIVNAVLAKVYASMPTKNWDSVAYYADQTIPNYTMLPDYRQLWDNNHKNNSEAIWELNYEGWNVIGNWIPSQFIGTDWKKFNTPSNDLVRTFESEGDSIRENATISFSDISGHWTDPHWNLTRYPFTVKYNDPYDGTNDFYMIRLPDILLLKAEALVAKGDINGAMTIVNQIRARVKLNPKTAASADDANAIIANERRLELAFEGHRWYDLLRTGKALTTMNAQTDGNGNNLNYNVQPYRLLMPIPQAQIDLNPLLVQNEGY</sequence>
<comment type="caution">
    <text evidence="7">The sequence shown here is derived from an EMBL/GenBank/DDBJ whole genome shotgun (WGS) entry which is preliminary data.</text>
</comment>
<comment type="subcellular location">
    <subcellularLocation>
        <location evidence="1">Cell outer membrane</location>
    </subcellularLocation>
</comment>
<evidence type="ECO:0000256" key="4">
    <source>
        <dbReference type="ARBA" id="ARBA00023237"/>
    </source>
</evidence>
<accession>A0A9E2S6X8</accession>
<reference evidence="7" key="1">
    <citation type="submission" date="2021-06" db="EMBL/GenBank/DDBJ databases">
        <authorList>
            <person name="Huq M.A."/>
        </authorList>
    </citation>
    <scope>NUCLEOTIDE SEQUENCE</scope>
    <source>
        <strain evidence="7">MAH-26</strain>
    </source>
</reference>
<dbReference type="Pfam" id="PF14322">
    <property type="entry name" value="SusD-like_3"/>
    <property type="match status" value="1"/>
</dbReference>
<name>A0A9E2S6X8_9BACT</name>
<evidence type="ECO:0000313" key="8">
    <source>
        <dbReference type="Proteomes" id="UP000812270"/>
    </source>
</evidence>
<evidence type="ECO:0000256" key="2">
    <source>
        <dbReference type="ARBA" id="ARBA00022729"/>
    </source>
</evidence>
<dbReference type="InterPro" id="IPR033985">
    <property type="entry name" value="SusD-like_N"/>
</dbReference>
<protein>
    <submittedName>
        <fullName evidence="7">RagB/SusD family nutrient uptake outer membrane protein</fullName>
    </submittedName>
</protein>
<feature type="domain" description="RagB/SusD" evidence="5">
    <location>
        <begin position="355"/>
        <end position="490"/>
    </location>
</feature>
<dbReference type="GO" id="GO:0009279">
    <property type="term" value="C:cell outer membrane"/>
    <property type="evidence" value="ECO:0007669"/>
    <property type="project" value="UniProtKB-SubCell"/>
</dbReference>
<keyword evidence="2" id="KW-0732">Signal</keyword>
<evidence type="ECO:0000256" key="3">
    <source>
        <dbReference type="ARBA" id="ARBA00023136"/>
    </source>
</evidence>
<evidence type="ECO:0000259" key="6">
    <source>
        <dbReference type="Pfam" id="PF14322"/>
    </source>
</evidence>
<keyword evidence="8" id="KW-1185">Reference proteome</keyword>
<proteinExistence type="predicted"/>
<keyword evidence="4" id="KW-0998">Cell outer membrane</keyword>
<organism evidence="7 8">
    <name type="scientific">Pinibacter aurantiacus</name>
    <dbReference type="NCBI Taxonomy" id="2851599"/>
    <lineage>
        <taxon>Bacteria</taxon>
        <taxon>Pseudomonadati</taxon>
        <taxon>Bacteroidota</taxon>
        <taxon>Chitinophagia</taxon>
        <taxon>Chitinophagales</taxon>
        <taxon>Chitinophagaceae</taxon>
        <taxon>Pinibacter</taxon>
    </lineage>
</organism>
<evidence type="ECO:0000256" key="1">
    <source>
        <dbReference type="ARBA" id="ARBA00004442"/>
    </source>
</evidence>
<dbReference type="EMBL" id="JAHSPG010000004">
    <property type="protein sequence ID" value="MBV4357261.1"/>
    <property type="molecule type" value="Genomic_DNA"/>
</dbReference>
<dbReference type="PROSITE" id="PS51257">
    <property type="entry name" value="PROKAR_LIPOPROTEIN"/>
    <property type="match status" value="1"/>
</dbReference>